<feature type="compositionally biased region" description="Basic residues" evidence="1">
    <location>
        <begin position="147"/>
        <end position="160"/>
    </location>
</feature>
<dbReference type="EMBL" id="SNRW01009690">
    <property type="protein sequence ID" value="KAA6377619.1"/>
    <property type="molecule type" value="Genomic_DNA"/>
</dbReference>
<name>A0A5J4V4D0_9EUKA</name>
<feature type="compositionally biased region" description="Basic and acidic residues" evidence="1">
    <location>
        <begin position="201"/>
        <end position="214"/>
    </location>
</feature>
<organism evidence="2 3">
    <name type="scientific">Streblomastix strix</name>
    <dbReference type="NCBI Taxonomy" id="222440"/>
    <lineage>
        <taxon>Eukaryota</taxon>
        <taxon>Metamonada</taxon>
        <taxon>Preaxostyla</taxon>
        <taxon>Oxymonadida</taxon>
        <taxon>Streblomastigidae</taxon>
        <taxon>Streblomastix</taxon>
    </lineage>
</organism>
<protein>
    <submittedName>
        <fullName evidence="2">Uncharacterized protein</fullName>
    </submittedName>
</protein>
<accession>A0A5J4V4D0</accession>
<evidence type="ECO:0000313" key="2">
    <source>
        <dbReference type="EMBL" id="KAA6377619.1"/>
    </source>
</evidence>
<dbReference type="AlphaFoldDB" id="A0A5J4V4D0"/>
<feature type="compositionally biased region" description="Low complexity" evidence="1">
    <location>
        <begin position="164"/>
        <end position="181"/>
    </location>
</feature>
<reference evidence="2 3" key="1">
    <citation type="submission" date="2019-03" db="EMBL/GenBank/DDBJ databases">
        <title>Single cell metagenomics reveals metabolic interactions within the superorganism composed of flagellate Streblomastix strix and complex community of Bacteroidetes bacteria on its surface.</title>
        <authorList>
            <person name="Treitli S.C."/>
            <person name="Kolisko M."/>
            <person name="Husnik F."/>
            <person name="Keeling P."/>
            <person name="Hampl V."/>
        </authorList>
    </citation>
    <scope>NUCLEOTIDE SEQUENCE [LARGE SCALE GENOMIC DNA]</scope>
    <source>
        <strain evidence="2">ST1C</strain>
    </source>
</reference>
<feature type="compositionally biased region" description="Basic and acidic residues" evidence="1">
    <location>
        <begin position="131"/>
        <end position="146"/>
    </location>
</feature>
<sequence length="308" mass="35879">MFFNSRLPTAPELRRPVTKRKTDALKPPRRKQSPKPDWNSFQKDPNIYKLSEEEQIRRRESLTPKIRQDSVDYSMQRQAGPTLAQIPINSDKIKKKTPVKLENFSQQEFSYDQSVSKLNNSVLLTQRSSQSKHESPARSSSKDNKDKHIRKHKSRNRISHKSGESSNPSRSPSGISESDSSAVLPTPNSKIKPNNLRSSPKKNEKISPKKKMDNEDNYLFADPSVIEPLRMNQLTKDKEFIKIKKLIDGKQSDDQKIVYQEVNLNKDEEDEEQENKNKKKRKERKEEQEDQPKKKKKKKVRNTSESKE</sequence>
<feature type="compositionally biased region" description="Polar residues" evidence="1">
    <location>
        <begin position="186"/>
        <end position="197"/>
    </location>
</feature>
<gene>
    <name evidence="2" type="ORF">EZS28_026855</name>
</gene>
<comment type="caution">
    <text evidence="2">The sequence shown here is derived from an EMBL/GenBank/DDBJ whole genome shotgun (WGS) entry which is preliminary data.</text>
</comment>
<proteinExistence type="predicted"/>
<feature type="region of interest" description="Disordered" evidence="1">
    <location>
        <begin position="1"/>
        <end position="93"/>
    </location>
</feature>
<feature type="compositionally biased region" description="Basic and acidic residues" evidence="1">
    <location>
        <begin position="12"/>
        <end position="26"/>
    </location>
</feature>
<dbReference type="Proteomes" id="UP000324800">
    <property type="component" value="Unassembled WGS sequence"/>
</dbReference>
<feature type="compositionally biased region" description="Basic and acidic residues" evidence="1">
    <location>
        <begin position="50"/>
        <end position="70"/>
    </location>
</feature>
<evidence type="ECO:0000313" key="3">
    <source>
        <dbReference type="Proteomes" id="UP000324800"/>
    </source>
</evidence>
<feature type="region of interest" description="Disordered" evidence="1">
    <location>
        <begin position="125"/>
        <end position="238"/>
    </location>
</feature>
<feature type="region of interest" description="Disordered" evidence="1">
    <location>
        <begin position="261"/>
        <end position="308"/>
    </location>
</feature>
<evidence type="ECO:0000256" key="1">
    <source>
        <dbReference type="SAM" id="MobiDB-lite"/>
    </source>
</evidence>